<organism evidence="2">
    <name type="scientific">Clastoptera arizonana</name>
    <name type="common">Arizona spittle bug</name>
    <dbReference type="NCBI Taxonomy" id="38151"/>
    <lineage>
        <taxon>Eukaryota</taxon>
        <taxon>Metazoa</taxon>
        <taxon>Ecdysozoa</taxon>
        <taxon>Arthropoda</taxon>
        <taxon>Hexapoda</taxon>
        <taxon>Insecta</taxon>
        <taxon>Pterygota</taxon>
        <taxon>Neoptera</taxon>
        <taxon>Paraneoptera</taxon>
        <taxon>Hemiptera</taxon>
        <taxon>Auchenorrhyncha</taxon>
        <taxon>Cercopoidea</taxon>
        <taxon>Clastopteridae</taxon>
        <taxon>Clastoptera</taxon>
    </lineage>
</organism>
<feature type="region of interest" description="Disordered" evidence="1">
    <location>
        <begin position="1"/>
        <end position="25"/>
    </location>
</feature>
<reference evidence="2" key="1">
    <citation type="submission" date="2015-12" db="EMBL/GenBank/DDBJ databases">
        <title>De novo transcriptome assembly of four potential Pierce s Disease insect vectors from Arizona vineyards.</title>
        <authorList>
            <person name="Tassone E.E."/>
        </authorList>
    </citation>
    <scope>NUCLEOTIDE SEQUENCE</scope>
</reference>
<accession>A0A1B6DPX7</accession>
<sequence length="574" mass="67529">MTSKINDNDFEGNFNKGKGTNENKQKYMKNLRLKEKITQEERTTLLQKVKLNDGSMSDVVSCYRHLNSWKYICNLCLITSGNWKDFKSHIFGRKHSDIMNELYHPKKSAFMRNGNRNDNPAKSYERERQFNFSKVKPLMEIDFPHKFENKRTFNDQCKDATPKTTDTVGIDRSDIVMKKDRLYGAGEISHSYPTEDVAESSSLARFKEAERGFYEYSNNRQDNLWKNYLEKARIVESCLLKEMKFYQENPEKHSKYDEEKLNYWEKRTLKLKNMGEDLSKFDINAEFNSLWDIRLRNWFKIIFEEEKSQLRQQLQFLSMEFHAETREKALSHDESISDKRDSQFSIGNNDSPMTLMRPLNDFKRNSFTEHSSCLPVIPVLRELSVLESTLGSLGPKVVDLLTKALTFEKASYNGSQTILQSEENCLLLETVREKFKGLLESGLLPKPIIPVIQKAIQSIIDLLKDSNSEEGSSLVVSGTYEPEYDYNDERFMSNNEKYYYEEAFADQDKVRDDGMNRLSPEMIDLKRSRSRDRRSHSRNMSSHSRDRRSHSRNRSHSRVRSHSRDRRSHSRNRS</sequence>
<proteinExistence type="predicted"/>
<name>A0A1B6DPX7_9HEMI</name>
<evidence type="ECO:0000313" key="2">
    <source>
        <dbReference type="EMBL" id="JAS27732.1"/>
    </source>
</evidence>
<feature type="compositionally biased region" description="Basic residues" evidence="1">
    <location>
        <begin position="545"/>
        <end position="574"/>
    </location>
</feature>
<dbReference type="EMBL" id="GEDC01009566">
    <property type="protein sequence ID" value="JAS27732.1"/>
    <property type="molecule type" value="Transcribed_RNA"/>
</dbReference>
<evidence type="ECO:0008006" key="3">
    <source>
        <dbReference type="Google" id="ProtNLM"/>
    </source>
</evidence>
<protein>
    <recommendedName>
        <fullName evidence="3">U1-type domain-containing protein</fullName>
    </recommendedName>
</protein>
<feature type="region of interest" description="Disordered" evidence="1">
    <location>
        <begin position="511"/>
        <end position="574"/>
    </location>
</feature>
<feature type="non-terminal residue" evidence="2">
    <location>
        <position position="574"/>
    </location>
</feature>
<gene>
    <name evidence="2" type="ORF">g.12407</name>
</gene>
<dbReference type="AlphaFoldDB" id="A0A1B6DPX7"/>
<feature type="compositionally biased region" description="Basic residues" evidence="1">
    <location>
        <begin position="528"/>
        <end position="537"/>
    </location>
</feature>
<evidence type="ECO:0000256" key="1">
    <source>
        <dbReference type="SAM" id="MobiDB-lite"/>
    </source>
</evidence>